<gene>
    <name evidence="1" type="ORF">ACFOD7_04170</name>
</gene>
<dbReference type="Gene3D" id="3.60.20.10">
    <property type="entry name" value="Glutamine Phosphoribosylpyrophosphate, subunit 1, domain 1"/>
    <property type="match status" value="1"/>
</dbReference>
<name>A0ABV7IGL3_9RHOB</name>
<accession>A0ABV7IGL3</accession>
<comment type="caution">
    <text evidence="1">The sequence shown here is derived from an EMBL/GenBank/DDBJ whole genome shotgun (WGS) entry which is preliminary data.</text>
</comment>
<dbReference type="Proteomes" id="UP001595557">
    <property type="component" value="Unassembled WGS sequence"/>
</dbReference>
<dbReference type="InterPro" id="IPR029055">
    <property type="entry name" value="Ntn_hydrolases_N"/>
</dbReference>
<sequence length="81" mass="8765">MNRGTQNDLITFRDGAVTFCAVTPPGQSGFVGPDGGKSPHHDDQMALYGRFACRPQALLREDVLTVARDSVTFVIGTDPRD</sequence>
<protein>
    <submittedName>
        <fullName evidence="1">Uncharacterized protein</fullName>
    </submittedName>
</protein>
<reference evidence="2" key="1">
    <citation type="journal article" date="2019" name="Int. J. Syst. Evol. Microbiol.">
        <title>The Global Catalogue of Microorganisms (GCM) 10K type strain sequencing project: providing services to taxonomists for standard genome sequencing and annotation.</title>
        <authorList>
            <consortium name="The Broad Institute Genomics Platform"/>
            <consortium name="The Broad Institute Genome Sequencing Center for Infectious Disease"/>
            <person name="Wu L."/>
            <person name="Ma J."/>
        </authorList>
    </citation>
    <scope>NUCLEOTIDE SEQUENCE [LARGE SCALE GENOMIC DNA]</scope>
    <source>
        <strain evidence="2">KCTC 52239</strain>
    </source>
</reference>
<organism evidence="1 2">
    <name type="scientific">Paracoccus fontiphilus</name>
    <dbReference type="NCBI Taxonomy" id="1815556"/>
    <lineage>
        <taxon>Bacteria</taxon>
        <taxon>Pseudomonadati</taxon>
        <taxon>Pseudomonadota</taxon>
        <taxon>Alphaproteobacteria</taxon>
        <taxon>Rhodobacterales</taxon>
        <taxon>Paracoccaceae</taxon>
        <taxon>Paracoccus</taxon>
    </lineage>
</organism>
<evidence type="ECO:0000313" key="2">
    <source>
        <dbReference type="Proteomes" id="UP001595557"/>
    </source>
</evidence>
<proteinExistence type="predicted"/>
<dbReference type="RefSeq" id="WP_377706788.1">
    <property type="nucleotide sequence ID" value="NZ_JBHRTE010000019.1"/>
</dbReference>
<dbReference type="EMBL" id="JBHRTE010000019">
    <property type="protein sequence ID" value="MFC3167241.1"/>
    <property type="molecule type" value="Genomic_DNA"/>
</dbReference>
<dbReference type="SUPFAM" id="SSF56235">
    <property type="entry name" value="N-terminal nucleophile aminohydrolases (Ntn hydrolases)"/>
    <property type="match status" value="1"/>
</dbReference>
<evidence type="ECO:0000313" key="1">
    <source>
        <dbReference type="EMBL" id="MFC3167241.1"/>
    </source>
</evidence>
<keyword evidence="2" id="KW-1185">Reference proteome</keyword>